<dbReference type="FunFam" id="3.40.50.1820:FF:000156">
    <property type="entry name" value="Neuroligin-4, Y-linked"/>
    <property type="match status" value="1"/>
</dbReference>
<evidence type="ECO:0000256" key="4">
    <source>
        <dbReference type="SAM" id="Phobius"/>
    </source>
</evidence>
<gene>
    <name evidence="8" type="primary">Gli</name>
</gene>
<feature type="signal peptide" evidence="5">
    <location>
        <begin position="1"/>
        <end position="27"/>
    </location>
</feature>
<dbReference type="InterPro" id="IPR002018">
    <property type="entry name" value="CarbesteraseB"/>
</dbReference>
<keyword evidence="2 5" id="KW-0732">Signal</keyword>
<dbReference type="SUPFAM" id="SSF53474">
    <property type="entry name" value="alpha/beta-Hydrolases"/>
    <property type="match status" value="1"/>
</dbReference>
<dbReference type="Pfam" id="PF00135">
    <property type="entry name" value="COesterase"/>
    <property type="match status" value="1"/>
</dbReference>
<dbReference type="OrthoDB" id="408631at2759"/>
<dbReference type="InterPro" id="IPR029058">
    <property type="entry name" value="AB_hydrolase_fold"/>
</dbReference>
<keyword evidence="4" id="KW-1133">Transmembrane helix</keyword>
<feature type="transmembrane region" description="Helical" evidence="4">
    <location>
        <begin position="714"/>
        <end position="737"/>
    </location>
</feature>
<dbReference type="PROSITE" id="PS00941">
    <property type="entry name" value="CARBOXYLESTERASE_B_2"/>
    <property type="match status" value="1"/>
</dbReference>
<keyword evidence="4" id="KW-0472">Membrane</keyword>
<feature type="chain" id="PRO_5040296384" evidence="5">
    <location>
        <begin position="28"/>
        <end position="766"/>
    </location>
</feature>
<dbReference type="Gene3D" id="3.40.50.1820">
    <property type="entry name" value="alpha/beta hydrolase"/>
    <property type="match status" value="1"/>
</dbReference>
<feature type="domain" description="Carboxylesterase type B" evidence="6">
    <location>
        <begin position="158"/>
        <end position="683"/>
    </location>
</feature>
<dbReference type="AlphaFoldDB" id="A0A9R1T0V5"/>
<dbReference type="InterPro" id="IPR019819">
    <property type="entry name" value="Carboxylesterase_B_CS"/>
</dbReference>
<dbReference type="CTD" id="30097"/>
<dbReference type="GeneID" id="105265283"/>
<evidence type="ECO:0000256" key="3">
    <source>
        <dbReference type="ARBA" id="ARBA00023180"/>
    </source>
</evidence>
<proteinExistence type="inferred from homology"/>
<reference evidence="8" key="1">
    <citation type="submission" date="2025-08" db="UniProtKB">
        <authorList>
            <consortium name="RefSeq"/>
        </authorList>
    </citation>
    <scope>IDENTIFICATION</scope>
    <source>
        <strain evidence="8">USDA-PBARC FA_bdor</strain>
        <tissue evidence="8">Whole organism</tissue>
    </source>
</reference>
<dbReference type="InterPro" id="IPR051093">
    <property type="entry name" value="Neuroligin/BSAL"/>
</dbReference>
<evidence type="ECO:0000256" key="2">
    <source>
        <dbReference type="ARBA" id="ARBA00022729"/>
    </source>
</evidence>
<keyword evidence="7" id="KW-1185">Reference proteome</keyword>
<evidence type="ECO:0000259" key="6">
    <source>
        <dbReference type="Pfam" id="PF00135"/>
    </source>
</evidence>
<dbReference type="PANTHER" id="PTHR43903">
    <property type="entry name" value="NEUROLIGIN"/>
    <property type="match status" value="1"/>
</dbReference>
<evidence type="ECO:0000313" key="7">
    <source>
        <dbReference type="Proteomes" id="UP000694866"/>
    </source>
</evidence>
<organism evidence="7 8">
    <name type="scientific">Fopius arisanus</name>
    <dbReference type="NCBI Taxonomy" id="64838"/>
    <lineage>
        <taxon>Eukaryota</taxon>
        <taxon>Metazoa</taxon>
        <taxon>Ecdysozoa</taxon>
        <taxon>Arthropoda</taxon>
        <taxon>Hexapoda</taxon>
        <taxon>Insecta</taxon>
        <taxon>Pterygota</taxon>
        <taxon>Neoptera</taxon>
        <taxon>Endopterygota</taxon>
        <taxon>Hymenoptera</taxon>
        <taxon>Apocrita</taxon>
        <taxon>Ichneumonoidea</taxon>
        <taxon>Braconidae</taxon>
        <taxon>Opiinae</taxon>
        <taxon>Fopius</taxon>
    </lineage>
</organism>
<dbReference type="RefSeq" id="XP_011300994.1">
    <property type="nucleotide sequence ID" value="XM_011302692.1"/>
</dbReference>
<evidence type="ECO:0000256" key="5">
    <source>
        <dbReference type="SAM" id="SignalP"/>
    </source>
</evidence>
<evidence type="ECO:0000313" key="8">
    <source>
        <dbReference type="RefSeq" id="XP_011300994.1"/>
    </source>
</evidence>
<protein>
    <submittedName>
        <fullName evidence="8">Neuroligin-2 isoform X2</fullName>
    </submittedName>
</protein>
<sequence>MDTYVSLSYKKLFKLLLILCPIIAVHTQNNDPYNGGRSYGRDGVFVPAGAPERHTYVYKNRMYGYQPSYLDPIYMGPTRAPEDRYRPEDGPRYPNLPGILGGWREDLQGRQRADSKRLEIDRDVFVNTHYGQVQGFKVYLYDHPEARHRPWNLPVERVTGHANVFLGIPYAEPPTKQKRFKPPRPPARWELVQAVDWGPACPQPANYTGATKGIRDVDEDCLYLNIFTPSVESNVAKLYPVMFYIHGGDYIHGASNLFPGHMLAAFHNVVVVSINYRLGALGFLSTGDENSPGNYGIFDQAAALQWVYENIKAFKGDPEAITLFGPGAGAASAGLLMVAPRTRHMVSKVIAQSGSALADWALIVDKYRAQNTSRVYAEKMGCSIESSYTIVQCLTWGRSSYDLGNSNLQPQVGMLPWAPVLDQNFTVLRDNYDDNYRASDWHFFTETPEESIKQKKYRKDIAYMAGVTMQEASNILFNNDTLARGGYLFNADMFDQKIWELVLRYNYTLNPYGVYEAIKYMYTYWPDPTNVTLIREQYVNLLSDFLYVAPSDKMAKLLVERKVPVFLYVLNTTIEALNLEQWRRVPHDIEHLWLTGAPFMDKEFFPDKWKINRESWTDNDRNMSLFFMKSYANFATYGNPTPAQILGLHFEEAKLGYLKYLNINTTYNSSVLFNYRQTESAFWSQYLPTVIGRLVPTYPPVTEYWWEPKQPLQIAFWSMSTACLLLIVLSVVCCMLWRNAKSKLRAARKYTAEMESSPITTIAEIS</sequence>
<accession>A0A9R1T0V5</accession>
<name>A0A9R1T0V5_9HYME</name>
<keyword evidence="4" id="KW-0812">Transmembrane</keyword>
<evidence type="ECO:0000256" key="1">
    <source>
        <dbReference type="ARBA" id="ARBA00005964"/>
    </source>
</evidence>
<keyword evidence="3" id="KW-0325">Glycoprotein</keyword>
<dbReference type="Proteomes" id="UP000694866">
    <property type="component" value="Unplaced"/>
</dbReference>
<comment type="similarity">
    <text evidence="1">Belongs to the type-B carboxylesterase/lipase family.</text>
</comment>